<keyword evidence="1" id="KW-0479">Metal-binding</keyword>
<dbReference type="GO" id="GO:0005634">
    <property type="term" value="C:nucleus"/>
    <property type="evidence" value="ECO:0007669"/>
    <property type="project" value="UniProtKB-SubCell"/>
</dbReference>
<feature type="compositionally biased region" description="Acidic residues" evidence="9">
    <location>
        <begin position="72"/>
        <end position="83"/>
    </location>
</feature>
<protein>
    <recommendedName>
        <fullName evidence="10">Dof-type domain-containing protein</fullName>
    </recommendedName>
</protein>
<feature type="region of interest" description="Disordered" evidence="9">
    <location>
        <begin position="468"/>
        <end position="503"/>
    </location>
</feature>
<keyword evidence="7 8" id="KW-0539">Nucleus</keyword>
<dbReference type="Pfam" id="PF02701">
    <property type="entry name" value="Zn_ribbon_Dof"/>
    <property type="match status" value="1"/>
</dbReference>
<feature type="compositionally biased region" description="Polar residues" evidence="9">
    <location>
        <begin position="392"/>
        <end position="402"/>
    </location>
</feature>
<feature type="region of interest" description="Disordered" evidence="9">
    <location>
        <begin position="386"/>
        <end position="434"/>
    </location>
</feature>
<feature type="region of interest" description="Disordered" evidence="9">
    <location>
        <begin position="279"/>
        <end position="318"/>
    </location>
</feature>
<reference evidence="11 12" key="1">
    <citation type="submission" date="2020-09" db="EMBL/GenBank/DDBJ databases">
        <title>De no assembly of potato wild relative species, Solanum commersonii.</title>
        <authorList>
            <person name="Cho K."/>
        </authorList>
    </citation>
    <scope>NUCLEOTIDE SEQUENCE [LARGE SCALE GENOMIC DNA]</scope>
    <source>
        <strain evidence="11">LZ3.2</strain>
        <tissue evidence="11">Leaf</tissue>
    </source>
</reference>
<gene>
    <name evidence="11" type="ORF">H5410_018373</name>
</gene>
<evidence type="ECO:0000313" key="12">
    <source>
        <dbReference type="Proteomes" id="UP000824120"/>
    </source>
</evidence>
<keyword evidence="4" id="KW-0805">Transcription regulation</keyword>
<accession>A0A9J6A1V0</accession>
<keyword evidence="3" id="KW-0862">Zinc</keyword>
<keyword evidence="12" id="KW-1185">Reference proteome</keyword>
<dbReference type="PANTHER" id="PTHR31089:SF1">
    <property type="entry name" value="CYCLIC DOF FACTOR 3"/>
    <property type="match status" value="1"/>
</dbReference>
<evidence type="ECO:0000256" key="2">
    <source>
        <dbReference type="ARBA" id="ARBA00022771"/>
    </source>
</evidence>
<feature type="region of interest" description="Disordered" evidence="9">
    <location>
        <begin position="31"/>
        <end position="159"/>
    </location>
</feature>
<proteinExistence type="predicted"/>
<dbReference type="Proteomes" id="UP000824120">
    <property type="component" value="Chromosome 3"/>
</dbReference>
<feature type="compositionally biased region" description="Basic and acidic residues" evidence="9">
    <location>
        <begin position="118"/>
        <end position="141"/>
    </location>
</feature>
<comment type="caution">
    <text evidence="11">The sequence shown here is derived from an EMBL/GenBank/DDBJ whole genome shotgun (WGS) entry which is preliminary data.</text>
</comment>
<keyword evidence="2 8" id="KW-0863">Zinc-finger</keyword>
<dbReference type="PANTHER" id="PTHR31089">
    <property type="entry name" value="CYCLIC DOF FACTOR 2"/>
    <property type="match status" value="1"/>
</dbReference>
<sequence>MRQVKEPEIKLFGKKIFLPENGKILPVIVTGEDSDVGKSVSASEVVTADESSTGSDRDPCLVDKEGNSSQQDESDDGSEYEKEETDKDRMTRELSEAKLEEKDQNLMMEESDNLKSPSENKTKTHTVDDDSPRVKSSKTEDDQNDASNSQQKTLKKPDKILPCPRCNSMDTKFCYYNNYNVNQPRHFCKSCQRYWTAGGTMRNVPVGAGRRKNKNSASHCRHIMISEALEAARIDPPTGFHHPAFKPNGTVLSFGPDLPLCDSKASVLNLAENKTPNGIRNGFYRREHKNPSGIGGENGDDCSSGSSVTTSNSMAEGVKNRPPEAVMQTINAFPSPVPCLPGVPWPIPYAAVPFPAITPAGYPMPFCPPPYWNCNVPGPWSLPWLTPPSPTANQKGSSSAPNSPLGKHSRDGELLKPNNPEGQKNSEGSVLVPKTLRIDDPDEAAKSSIWSTLGIKYDSVSRGGLFKALQPKSSEKDHPATTSPALQANPAAFSRSLSFQERV</sequence>
<feature type="compositionally biased region" description="Low complexity" evidence="9">
    <location>
        <begin position="303"/>
        <end position="313"/>
    </location>
</feature>
<evidence type="ECO:0000256" key="5">
    <source>
        <dbReference type="ARBA" id="ARBA00023125"/>
    </source>
</evidence>
<dbReference type="InterPro" id="IPR045174">
    <property type="entry name" value="Dof"/>
</dbReference>
<keyword evidence="6" id="KW-0804">Transcription</keyword>
<comment type="subcellular location">
    <subcellularLocation>
        <location evidence="8">Nucleus</location>
    </subcellularLocation>
</comment>
<organism evidence="11 12">
    <name type="scientific">Solanum commersonii</name>
    <name type="common">Commerson's wild potato</name>
    <name type="synonym">Commerson's nightshade</name>
    <dbReference type="NCBI Taxonomy" id="4109"/>
    <lineage>
        <taxon>Eukaryota</taxon>
        <taxon>Viridiplantae</taxon>
        <taxon>Streptophyta</taxon>
        <taxon>Embryophyta</taxon>
        <taxon>Tracheophyta</taxon>
        <taxon>Spermatophyta</taxon>
        <taxon>Magnoliopsida</taxon>
        <taxon>eudicotyledons</taxon>
        <taxon>Gunneridae</taxon>
        <taxon>Pentapetalae</taxon>
        <taxon>asterids</taxon>
        <taxon>lamiids</taxon>
        <taxon>Solanales</taxon>
        <taxon>Solanaceae</taxon>
        <taxon>Solanoideae</taxon>
        <taxon>Solaneae</taxon>
        <taxon>Solanum</taxon>
    </lineage>
</organism>
<dbReference type="AlphaFoldDB" id="A0A9J6A1V0"/>
<keyword evidence="5 8" id="KW-0238">DNA-binding</keyword>
<dbReference type="InterPro" id="IPR003851">
    <property type="entry name" value="Znf_Dof"/>
</dbReference>
<feature type="compositionally biased region" description="Basic and acidic residues" evidence="9">
    <location>
        <begin position="84"/>
        <end position="104"/>
    </location>
</feature>
<dbReference type="PROSITE" id="PS50884">
    <property type="entry name" value="ZF_DOF_2"/>
    <property type="match status" value="1"/>
</dbReference>
<evidence type="ECO:0000256" key="7">
    <source>
        <dbReference type="ARBA" id="ARBA00023242"/>
    </source>
</evidence>
<evidence type="ECO:0000256" key="1">
    <source>
        <dbReference type="ARBA" id="ARBA00022723"/>
    </source>
</evidence>
<name>A0A9J6A1V0_SOLCO</name>
<evidence type="ECO:0000256" key="6">
    <source>
        <dbReference type="ARBA" id="ARBA00023163"/>
    </source>
</evidence>
<evidence type="ECO:0000256" key="3">
    <source>
        <dbReference type="ARBA" id="ARBA00022833"/>
    </source>
</evidence>
<evidence type="ECO:0000313" key="11">
    <source>
        <dbReference type="EMBL" id="KAG5618549.1"/>
    </source>
</evidence>
<dbReference type="EMBL" id="JACXVP010000003">
    <property type="protein sequence ID" value="KAG5618549.1"/>
    <property type="molecule type" value="Genomic_DNA"/>
</dbReference>
<evidence type="ECO:0000256" key="4">
    <source>
        <dbReference type="ARBA" id="ARBA00023015"/>
    </source>
</evidence>
<dbReference type="GO" id="GO:0003677">
    <property type="term" value="F:DNA binding"/>
    <property type="evidence" value="ECO:0007669"/>
    <property type="project" value="UniProtKB-UniRule"/>
</dbReference>
<feature type="domain" description="Dof-type" evidence="10">
    <location>
        <begin position="161"/>
        <end position="215"/>
    </location>
</feature>
<feature type="compositionally biased region" description="Basic and acidic residues" evidence="9">
    <location>
        <begin position="55"/>
        <end position="66"/>
    </location>
</feature>
<dbReference type="GO" id="GO:0003700">
    <property type="term" value="F:DNA-binding transcription factor activity"/>
    <property type="evidence" value="ECO:0007669"/>
    <property type="project" value="InterPro"/>
</dbReference>
<evidence type="ECO:0000256" key="9">
    <source>
        <dbReference type="SAM" id="MobiDB-lite"/>
    </source>
</evidence>
<dbReference type="PROSITE" id="PS01361">
    <property type="entry name" value="ZF_DOF_1"/>
    <property type="match status" value="1"/>
</dbReference>
<dbReference type="OrthoDB" id="1927254at2759"/>
<evidence type="ECO:0000256" key="8">
    <source>
        <dbReference type="PROSITE-ProRule" id="PRU00071"/>
    </source>
</evidence>
<evidence type="ECO:0000259" key="10">
    <source>
        <dbReference type="PROSITE" id="PS50884"/>
    </source>
</evidence>
<dbReference type="GO" id="GO:0008270">
    <property type="term" value="F:zinc ion binding"/>
    <property type="evidence" value="ECO:0007669"/>
    <property type="project" value="UniProtKB-KW"/>
</dbReference>
<feature type="compositionally biased region" description="Polar residues" evidence="9">
    <location>
        <begin position="40"/>
        <end position="54"/>
    </location>
</feature>